<accession>A0AA40FL65</accession>
<keyword evidence="3" id="KW-1185">Reference proteome</keyword>
<comment type="caution">
    <text evidence="2">The sequence shown here is derived from an EMBL/GenBank/DDBJ whole genome shotgun (WGS) entry which is preliminary data.</text>
</comment>
<dbReference type="Proteomes" id="UP001177670">
    <property type="component" value="Unassembled WGS sequence"/>
</dbReference>
<dbReference type="AlphaFoldDB" id="A0AA40FL65"/>
<reference evidence="2" key="1">
    <citation type="submission" date="2021-10" db="EMBL/GenBank/DDBJ databases">
        <title>Melipona bicolor Genome sequencing and assembly.</title>
        <authorList>
            <person name="Araujo N.S."/>
            <person name="Arias M.C."/>
        </authorList>
    </citation>
    <scope>NUCLEOTIDE SEQUENCE</scope>
    <source>
        <strain evidence="2">USP_2M_L1-L4_2017</strain>
        <tissue evidence="2">Whole body</tissue>
    </source>
</reference>
<organism evidence="2 3">
    <name type="scientific">Melipona bicolor</name>
    <dbReference type="NCBI Taxonomy" id="60889"/>
    <lineage>
        <taxon>Eukaryota</taxon>
        <taxon>Metazoa</taxon>
        <taxon>Ecdysozoa</taxon>
        <taxon>Arthropoda</taxon>
        <taxon>Hexapoda</taxon>
        <taxon>Insecta</taxon>
        <taxon>Pterygota</taxon>
        <taxon>Neoptera</taxon>
        <taxon>Endopterygota</taxon>
        <taxon>Hymenoptera</taxon>
        <taxon>Apocrita</taxon>
        <taxon>Aculeata</taxon>
        <taxon>Apoidea</taxon>
        <taxon>Anthophila</taxon>
        <taxon>Apidae</taxon>
        <taxon>Melipona</taxon>
    </lineage>
</organism>
<feature type="region of interest" description="Disordered" evidence="1">
    <location>
        <begin position="111"/>
        <end position="130"/>
    </location>
</feature>
<sequence>MISQETRDHYDAGGFLAANYGKQQQQDKYITFDFEILGGSDSIEIPQTQYLLNQTSHKNNVTTETAHVQNSLPDFNSKRLKFEVDKTPSGLLFDGELRNVISEQHDSGIRAVTSSESASLYDVSPEEKGTVATENQQEGHCLDDEDALENASCSCLNLSSPKRKKLPTSDSLQTDKHEDSRIVGSLDRGARPACKQRSEHDGTHSADIVKF</sequence>
<feature type="region of interest" description="Disordered" evidence="1">
    <location>
        <begin position="159"/>
        <end position="211"/>
    </location>
</feature>
<protein>
    <submittedName>
        <fullName evidence="2">Uncharacterized protein</fullName>
    </submittedName>
</protein>
<name>A0AA40FL65_9HYME</name>
<dbReference type="EMBL" id="JAHYIQ010000029">
    <property type="protein sequence ID" value="KAK1120878.1"/>
    <property type="molecule type" value="Genomic_DNA"/>
</dbReference>
<feature type="compositionally biased region" description="Basic and acidic residues" evidence="1">
    <location>
        <begin position="196"/>
        <end position="211"/>
    </location>
</feature>
<evidence type="ECO:0000313" key="2">
    <source>
        <dbReference type="EMBL" id="KAK1120878.1"/>
    </source>
</evidence>
<gene>
    <name evidence="2" type="ORF">K0M31_011078</name>
</gene>
<proteinExistence type="predicted"/>
<evidence type="ECO:0000256" key="1">
    <source>
        <dbReference type="SAM" id="MobiDB-lite"/>
    </source>
</evidence>
<evidence type="ECO:0000313" key="3">
    <source>
        <dbReference type="Proteomes" id="UP001177670"/>
    </source>
</evidence>